<gene>
    <name evidence="1" type="ORF">ENK44_15625</name>
</gene>
<evidence type="ECO:0000313" key="1">
    <source>
        <dbReference type="EMBL" id="HGY57138.1"/>
    </source>
</evidence>
<protein>
    <submittedName>
        <fullName evidence="1">PorV/PorQ family protein</fullName>
    </submittedName>
</protein>
<proteinExistence type="predicted"/>
<dbReference type="Gene3D" id="2.40.160.60">
    <property type="entry name" value="Outer membrane protein transport protein (OMPP1/FadL/TodX)"/>
    <property type="match status" value="1"/>
</dbReference>
<dbReference type="SUPFAM" id="SSF56935">
    <property type="entry name" value="Porins"/>
    <property type="match status" value="1"/>
</dbReference>
<comment type="caution">
    <text evidence="1">The sequence shown here is derived from an EMBL/GenBank/DDBJ whole genome shotgun (WGS) entry which is preliminary data.</text>
</comment>
<reference evidence="1" key="1">
    <citation type="journal article" date="2020" name="mSystems">
        <title>Genome- and Community-Level Interaction Insights into Carbon Utilization and Element Cycling Functions of Hydrothermarchaeota in Hydrothermal Sediment.</title>
        <authorList>
            <person name="Zhou Z."/>
            <person name="Liu Y."/>
            <person name="Xu W."/>
            <person name="Pan J."/>
            <person name="Luo Z.H."/>
            <person name="Li M."/>
        </authorList>
    </citation>
    <scope>NUCLEOTIDE SEQUENCE [LARGE SCALE GENOMIC DNA]</scope>
    <source>
        <strain evidence="1">HyVt-577</strain>
    </source>
</reference>
<dbReference type="NCBIfam" id="NF033709">
    <property type="entry name" value="PorV_fam"/>
    <property type="match status" value="1"/>
</dbReference>
<name>A0A7V4WWP2_CALAY</name>
<sequence>MKRSLIVFLLIIFVSQSVQALSFRKYAGEFLTLGAGSRALGMAGAFTAVANDVTAGYWNPAGLIGADGLQIQFMHSKQFLSSIQYNYLAASSPMDDQSTLGVSFLYLTVNNIKDSRDAWNEAEQKVDPSKVTLFNTGDYSFLFSYARRFDDRLSWGVNVKMMYRDYKVDQALGLGFDAGLRYRPLENLYLGLMINDLTSTLIAWNDHPKELIKPSARLGVTYKLLIPSVDLRIQPAVDIKFYGENRQYSSQVNVGWLSADFFSGVELAYNEIIALRVGLDDLNRFNTGIGVQIPRIRFDYSFTSYQSELGDIHRISFHLQFDGIL</sequence>
<dbReference type="AlphaFoldDB" id="A0A7V4WWP2"/>
<dbReference type="Proteomes" id="UP000885779">
    <property type="component" value="Unassembled WGS sequence"/>
</dbReference>
<accession>A0A7V4WWP2</accession>
<dbReference type="EMBL" id="DRQG01000146">
    <property type="protein sequence ID" value="HGY57138.1"/>
    <property type="molecule type" value="Genomic_DNA"/>
</dbReference>
<organism evidence="1">
    <name type="scientific">Caldithrix abyssi</name>
    <dbReference type="NCBI Taxonomy" id="187145"/>
    <lineage>
        <taxon>Bacteria</taxon>
        <taxon>Pseudomonadati</taxon>
        <taxon>Calditrichota</taxon>
        <taxon>Calditrichia</taxon>
        <taxon>Calditrichales</taxon>
        <taxon>Calditrichaceae</taxon>
        <taxon>Caldithrix</taxon>
    </lineage>
</organism>